<dbReference type="RefSeq" id="WP_133398580.1">
    <property type="nucleotide sequence ID" value="NZ_SMZX01000001.1"/>
</dbReference>
<keyword evidence="1" id="KW-0472">Membrane</keyword>
<proteinExistence type="predicted"/>
<dbReference type="AlphaFoldDB" id="A0A4R5YJ36"/>
<dbReference type="EMBL" id="SMZX01000001">
    <property type="protein sequence ID" value="TDL45365.1"/>
    <property type="molecule type" value="Genomic_DNA"/>
</dbReference>
<feature type="transmembrane region" description="Helical" evidence="1">
    <location>
        <begin position="60"/>
        <end position="78"/>
    </location>
</feature>
<gene>
    <name evidence="2" type="ORF">E2R54_02550</name>
</gene>
<feature type="transmembrane region" description="Helical" evidence="1">
    <location>
        <begin position="152"/>
        <end position="173"/>
    </location>
</feature>
<name>A0A4R5YJ36_9MICO</name>
<organism evidence="2 3">
    <name type="scientific">Microbacterium oleivorans</name>
    <dbReference type="NCBI Taxonomy" id="273677"/>
    <lineage>
        <taxon>Bacteria</taxon>
        <taxon>Bacillati</taxon>
        <taxon>Actinomycetota</taxon>
        <taxon>Actinomycetes</taxon>
        <taxon>Micrococcales</taxon>
        <taxon>Microbacteriaceae</taxon>
        <taxon>Microbacterium</taxon>
    </lineage>
</organism>
<feature type="transmembrane region" description="Helical" evidence="1">
    <location>
        <begin position="34"/>
        <end position="54"/>
    </location>
</feature>
<evidence type="ECO:0000313" key="2">
    <source>
        <dbReference type="EMBL" id="TDL45365.1"/>
    </source>
</evidence>
<reference evidence="2 3" key="1">
    <citation type="submission" date="2019-03" db="EMBL/GenBank/DDBJ databases">
        <title>Genome Sequencing and Assembly of Various Microbes Isolated from Partially Reclaimed Soil and Acid Mine Drainage (AMD) Site.</title>
        <authorList>
            <person name="Steinbock B."/>
            <person name="Bechtold R."/>
            <person name="Sevigny J.L."/>
            <person name="Thomas D."/>
            <person name="Cuthill L.R."/>
            <person name="Aveiro Johannsen E.J."/>
            <person name="Thomas K."/>
            <person name="Ghosh A."/>
        </authorList>
    </citation>
    <scope>NUCLEOTIDE SEQUENCE [LARGE SCALE GENOMIC DNA]</scope>
    <source>
        <strain evidence="2 3">F-B2</strain>
    </source>
</reference>
<keyword evidence="1" id="KW-0812">Transmembrane</keyword>
<dbReference type="Proteomes" id="UP000295633">
    <property type="component" value="Unassembled WGS sequence"/>
</dbReference>
<evidence type="ECO:0000256" key="1">
    <source>
        <dbReference type="SAM" id="Phobius"/>
    </source>
</evidence>
<sequence length="299" mass="32608">MPSRAAGPPVLPPPYPLPEDWRVGTPTRIRPWTVVAYSLVVVLSGAAAVFAVLADDIGAATWRTFVFLAATAGFGVHFERAGAERDLPELLNAVALTRAKERPRDSWVHLFRERGAGAWLSGCFTAAGAFGAVVLGWAIFRSVVTDAAFALIWLIPLLLLALVLLLAGIIAVVTTWRAASFGRLPIGVGMGPAGVTRYYLDDTDDIEWSRITHVTPTVSAVDEKTGDFTPSVELRAADDEILLDLNISGFRAHAWLIYASIRFWAEHPEMRHELGTTFAQQRMDSWRRGMLGESVGDRG</sequence>
<keyword evidence="1" id="KW-1133">Transmembrane helix</keyword>
<evidence type="ECO:0000313" key="3">
    <source>
        <dbReference type="Proteomes" id="UP000295633"/>
    </source>
</evidence>
<feature type="transmembrane region" description="Helical" evidence="1">
    <location>
        <begin position="118"/>
        <end position="140"/>
    </location>
</feature>
<accession>A0A4R5YJ36</accession>
<comment type="caution">
    <text evidence="2">The sequence shown here is derived from an EMBL/GenBank/DDBJ whole genome shotgun (WGS) entry which is preliminary data.</text>
</comment>
<protein>
    <submittedName>
        <fullName evidence="2">Uncharacterized protein</fullName>
    </submittedName>
</protein>